<name>A0ABU8XYA2_9PROT</name>
<dbReference type="PANTHER" id="PTHR43046">
    <property type="entry name" value="GDP-MANNOSE MANNOSYL HYDROLASE"/>
    <property type="match status" value="1"/>
</dbReference>
<accession>A0ABU8XYA2</accession>
<dbReference type="InterPro" id="IPR020084">
    <property type="entry name" value="NUDIX_hydrolase_CS"/>
</dbReference>
<evidence type="ECO:0000313" key="5">
    <source>
        <dbReference type="Proteomes" id="UP001375743"/>
    </source>
</evidence>
<organism evidence="4 5">
    <name type="scientific">Benzoatithermus flavus</name>
    <dbReference type="NCBI Taxonomy" id="3108223"/>
    <lineage>
        <taxon>Bacteria</taxon>
        <taxon>Pseudomonadati</taxon>
        <taxon>Pseudomonadota</taxon>
        <taxon>Alphaproteobacteria</taxon>
        <taxon>Geminicoccales</taxon>
        <taxon>Geminicoccaceae</taxon>
        <taxon>Benzoatithermus</taxon>
    </lineage>
</organism>
<dbReference type="RefSeq" id="WP_418161212.1">
    <property type="nucleotide sequence ID" value="NZ_JBBLZC010000025.1"/>
</dbReference>
<dbReference type="GO" id="GO:0016787">
    <property type="term" value="F:hydrolase activity"/>
    <property type="evidence" value="ECO:0007669"/>
    <property type="project" value="UniProtKB-KW"/>
</dbReference>
<dbReference type="PANTHER" id="PTHR43046:SF14">
    <property type="entry name" value="MUTT_NUDIX FAMILY PROTEIN"/>
    <property type="match status" value="1"/>
</dbReference>
<dbReference type="EMBL" id="JBBLZC010000025">
    <property type="protein sequence ID" value="MEK0085365.1"/>
    <property type="molecule type" value="Genomic_DNA"/>
</dbReference>
<gene>
    <name evidence="4" type="ORF">U1T56_19610</name>
</gene>
<dbReference type="EC" id="3.6.-.-" evidence="4"/>
<dbReference type="InterPro" id="IPR000086">
    <property type="entry name" value="NUDIX_hydrolase_dom"/>
</dbReference>
<dbReference type="PROSITE" id="PS00893">
    <property type="entry name" value="NUDIX_BOX"/>
    <property type="match status" value="1"/>
</dbReference>
<evidence type="ECO:0000259" key="3">
    <source>
        <dbReference type="PROSITE" id="PS51462"/>
    </source>
</evidence>
<dbReference type="PROSITE" id="PS51462">
    <property type="entry name" value="NUDIX"/>
    <property type="match status" value="1"/>
</dbReference>
<evidence type="ECO:0000313" key="4">
    <source>
        <dbReference type="EMBL" id="MEK0085365.1"/>
    </source>
</evidence>
<comment type="cofactor">
    <cofactor evidence="1">
        <name>Mg(2+)</name>
        <dbReference type="ChEBI" id="CHEBI:18420"/>
    </cofactor>
</comment>
<proteinExistence type="predicted"/>
<dbReference type="Proteomes" id="UP001375743">
    <property type="component" value="Unassembled WGS sequence"/>
</dbReference>
<sequence length="160" mass="18003">MDALFRLGYRTAFRVLRLWWRVRRPVLEGAAVAVWHDGRLLVVKTSYHDRLDLPGGGRGRGEAPRAAAARELLEETGIEVPPAALVPAGRFRFEDLRRRITDHVFAWHPAEAPVPLVDRREIVWAGWLAPDEIAAAPLTPTLRLYLASRAFSPAKARART</sequence>
<keyword evidence="5" id="KW-1185">Reference proteome</keyword>
<comment type="caution">
    <text evidence="4">The sequence shown here is derived from an EMBL/GenBank/DDBJ whole genome shotgun (WGS) entry which is preliminary data.</text>
</comment>
<evidence type="ECO:0000256" key="2">
    <source>
        <dbReference type="ARBA" id="ARBA00022801"/>
    </source>
</evidence>
<reference evidence="4 5" key="1">
    <citation type="submission" date="2024-01" db="EMBL/GenBank/DDBJ databases">
        <title>Multi-omics insights into the function and evolution of sodium benzoate biodegradation pathways in Benzoatithermus flavus gen. nov., sp. nov. from hot spring.</title>
        <authorList>
            <person name="Hu C.-J."/>
            <person name="Li W.-J."/>
        </authorList>
    </citation>
    <scope>NUCLEOTIDE SEQUENCE [LARGE SCALE GENOMIC DNA]</scope>
    <source>
        <strain evidence="4 5">SYSU G07066</strain>
    </source>
</reference>
<dbReference type="InterPro" id="IPR015797">
    <property type="entry name" value="NUDIX_hydrolase-like_dom_sf"/>
</dbReference>
<dbReference type="Pfam" id="PF00293">
    <property type="entry name" value="NUDIX"/>
    <property type="match status" value="1"/>
</dbReference>
<keyword evidence="2 4" id="KW-0378">Hydrolase</keyword>
<dbReference type="Gene3D" id="3.90.79.10">
    <property type="entry name" value="Nucleoside Triphosphate Pyrophosphohydrolase"/>
    <property type="match status" value="1"/>
</dbReference>
<feature type="domain" description="Nudix hydrolase" evidence="3">
    <location>
        <begin position="25"/>
        <end position="150"/>
    </location>
</feature>
<protein>
    <submittedName>
        <fullName evidence="4">NUDIX hydrolase</fullName>
        <ecNumber evidence="4">3.6.-.-</ecNumber>
    </submittedName>
</protein>
<dbReference type="SUPFAM" id="SSF55811">
    <property type="entry name" value="Nudix"/>
    <property type="match status" value="1"/>
</dbReference>
<evidence type="ECO:0000256" key="1">
    <source>
        <dbReference type="ARBA" id="ARBA00001946"/>
    </source>
</evidence>